<feature type="transmembrane region" description="Helical" evidence="7">
    <location>
        <begin position="151"/>
        <end position="168"/>
    </location>
</feature>
<dbReference type="Gene3D" id="3.40.50.2300">
    <property type="match status" value="1"/>
</dbReference>
<dbReference type="PANTHER" id="PTHR43047">
    <property type="entry name" value="TWO-COMPONENT HISTIDINE PROTEIN KINASE"/>
    <property type="match status" value="1"/>
</dbReference>
<evidence type="ECO:0000256" key="6">
    <source>
        <dbReference type="PROSITE-ProRule" id="PRU00169"/>
    </source>
</evidence>
<keyword evidence="3 6" id="KW-0597">Phosphoprotein</keyword>
<dbReference type="InterPro" id="IPR036890">
    <property type="entry name" value="HATPase_C_sf"/>
</dbReference>
<dbReference type="SMART" id="SM00448">
    <property type="entry name" value="REC"/>
    <property type="match status" value="1"/>
</dbReference>
<dbReference type="PROSITE" id="PS50110">
    <property type="entry name" value="RESPONSE_REGULATORY"/>
    <property type="match status" value="1"/>
</dbReference>
<dbReference type="SMART" id="SM00388">
    <property type="entry name" value="HisKA"/>
    <property type="match status" value="1"/>
</dbReference>
<reference evidence="11" key="1">
    <citation type="journal article" date="2021" name="Syst. Appl. Microbiol.">
        <title>Roseomonas hellenica sp. nov., isolated from roots of wild-growing Alkanna tinctoria.</title>
        <authorList>
            <person name="Rat A."/>
            <person name="Naranjo H.D."/>
            <person name="Lebbe L."/>
            <person name="Cnockaert M."/>
            <person name="Krigas N."/>
            <person name="Grigoriadou K."/>
            <person name="Maloupa E."/>
            <person name="Willems A."/>
        </authorList>
    </citation>
    <scope>NUCLEOTIDE SEQUENCE [LARGE SCALE GENOMIC DNA]</scope>
    <source>
        <strain evidence="11">LMG 31159</strain>
    </source>
</reference>
<evidence type="ECO:0000259" key="8">
    <source>
        <dbReference type="PROSITE" id="PS50109"/>
    </source>
</evidence>
<evidence type="ECO:0000313" key="11">
    <source>
        <dbReference type="Proteomes" id="UP000698752"/>
    </source>
</evidence>
<evidence type="ECO:0000256" key="3">
    <source>
        <dbReference type="ARBA" id="ARBA00022553"/>
    </source>
</evidence>
<feature type="transmembrane region" description="Helical" evidence="7">
    <location>
        <begin position="188"/>
        <end position="211"/>
    </location>
</feature>
<evidence type="ECO:0000313" key="10">
    <source>
        <dbReference type="EMBL" id="MBR0649460.1"/>
    </source>
</evidence>
<gene>
    <name evidence="10" type="ORF">GXW78_07295</name>
</gene>
<feature type="transmembrane region" description="Helical" evidence="7">
    <location>
        <begin position="120"/>
        <end position="139"/>
    </location>
</feature>
<keyword evidence="7" id="KW-0812">Transmembrane</keyword>
<dbReference type="SUPFAM" id="SSF55874">
    <property type="entry name" value="ATPase domain of HSP90 chaperone/DNA topoisomerase II/histidine kinase"/>
    <property type="match status" value="1"/>
</dbReference>
<name>A0ABS5EES1_9PROT</name>
<protein>
    <recommendedName>
        <fullName evidence="2">histidine kinase</fullName>
        <ecNumber evidence="2">2.7.13.3</ecNumber>
    </recommendedName>
</protein>
<organism evidence="10 11">
    <name type="scientific">Neoroseomonas terrae</name>
    <dbReference type="NCBI Taxonomy" id="424799"/>
    <lineage>
        <taxon>Bacteria</taxon>
        <taxon>Pseudomonadati</taxon>
        <taxon>Pseudomonadota</taxon>
        <taxon>Alphaproteobacteria</taxon>
        <taxon>Acetobacterales</taxon>
        <taxon>Acetobacteraceae</taxon>
        <taxon>Neoroseomonas</taxon>
    </lineage>
</organism>
<evidence type="ECO:0000256" key="5">
    <source>
        <dbReference type="ARBA" id="ARBA00022777"/>
    </source>
</evidence>
<dbReference type="InterPro" id="IPR005467">
    <property type="entry name" value="His_kinase_dom"/>
</dbReference>
<dbReference type="Pfam" id="PF02518">
    <property type="entry name" value="HATPase_c"/>
    <property type="match status" value="1"/>
</dbReference>
<accession>A0ABS5EES1</accession>
<evidence type="ECO:0000259" key="9">
    <source>
        <dbReference type="PROSITE" id="PS50110"/>
    </source>
</evidence>
<feature type="transmembrane region" description="Helical" evidence="7">
    <location>
        <begin position="6"/>
        <end position="27"/>
    </location>
</feature>
<dbReference type="Gene3D" id="3.30.565.10">
    <property type="entry name" value="Histidine kinase-like ATPase, C-terminal domain"/>
    <property type="match status" value="1"/>
</dbReference>
<feature type="domain" description="Response regulatory" evidence="9">
    <location>
        <begin position="485"/>
        <end position="604"/>
    </location>
</feature>
<evidence type="ECO:0000256" key="2">
    <source>
        <dbReference type="ARBA" id="ARBA00012438"/>
    </source>
</evidence>
<dbReference type="InterPro" id="IPR003661">
    <property type="entry name" value="HisK_dim/P_dom"/>
</dbReference>
<keyword evidence="7" id="KW-0472">Membrane</keyword>
<feature type="domain" description="Histidine kinase" evidence="8">
    <location>
        <begin position="244"/>
        <end position="462"/>
    </location>
</feature>
<dbReference type="EMBL" id="JAAEDI010000006">
    <property type="protein sequence ID" value="MBR0649460.1"/>
    <property type="molecule type" value="Genomic_DNA"/>
</dbReference>
<dbReference type="Pfam" id="PF00072">
    <property type="entry name" value="Response_reg"/>
    <property type="match status" value="1"/>
</dbReference>
<sequence length="613" mass="64183">MSFDPSTTFLITCFLALMLGALQLWMWLQDRKQYALASIGSAFLLGGIASILVSLRGVAADFVSIDLANTVFAIGYGLIWTGMRQFEQRRPLPIGIVAGAAVWLLACQVPAFYGNLTARVALMSTIIASYCVAAALELLRGKVSRHLPSRLPLAWLLLINACLHAARAPLLVLTPVPGDARLLPTSSAWFGFVSMSAIIVIVGVSVFLISLAKELAEQRSIAALAAARDASDRANEEKSRFLARMSHELRTLLNSVLGMAQSLARDPGLSPAQHERAATLERAGRHLTAIVNDVLDLGRVEAGRLELAPRAVDLRGLLDEVIDFNRSAAEEEGVALDLRLHAALPLAVLADPVRLRQILLNLLGNAVKFTPAGGQIVLAAQPVPAGLEFAVTDDGPGVPADQRERLFRDYERMGADAAGTAGTGLGLAITAALARAMGGGVAYAPGPDGRGSRFSATLPLPEAPLPVAATPRAETEAARLAQGLRILVVDDIAANRMVAEALLTQAGHQVQSSADGPSAIAVLEGGMPLPDAVLMDVHMPGMDGLEATARIRALPGAAGRVPVIAVTAEAAPEEVRACLEAGMDGHVAKPIDSAALLAAIGEAQRRRAAAVAP</sequence>
<evidence type="ECO:0000256" key="1">
    <source>
        <dbReference type="ARBA" id="ARBA00000085"/>
    </source>
</evidence>
<dbReference type="InterPro" id="IPR001789">
    <property type="entry name" value="Sig_transdc_resp-reg_receiver"/>
</dbReference>
<dbReference type="SMART" id="SM00387">
    <property type="entry name" value="HATPase_c"/>
    <property type="match status" value="1"/>
</dbReference>
<dbReference type="Pfam" id="PF00512">
    <property type="entry name" value="HisKA"/>
    <property type="match status" value="1"/>
</dbReference>
<keyword evidence="5" id="KW-0418">Kinase</keyword>
<comment type="catalytic activity">
    <reaction evidence="1">
        <text>ATP + protein L-histidine = ADP + protein N-phospho-L-histidine.</text>
        <dbReference type="EC" id="2.7.13.3"/>
    </reaction>
</comment>
<feature type="modified residue" description="4-aspartylphosphate" evidence="6">
    <location>
        <position position="536"/>
    </location>
</feature>
<dbReference type="SUPFAM" id="SSF47384">
    <property type="entry name" value="Homodimeric domain of signal transducing histidine kinase"/>
    <property type="match status" value="1"/>
</dbReference>
<dbReference type="PROSITE" id="PS50109">
    <property type="entry name" value="HIS_KIN"/>
    <property type="match status" value="1"/>
</dbReference>
<proteinExistence type="predicted"/>
<dbReference type="InterPro" id="IPR036097">
    <property type="entry name" value="HisK_dim/P_sf"/>
</dbReference>
<keyword evidence="7" id="KW-1133">Transmembrane helix</keyword>
<feature type="transmembrane region" description="Helical" evidence="7">
    <location>
        <begin position="92"/>
        <end position="114"/>
    </location>
</feature>
<keyword evidence="4" id="KW-0808">Transferase</keyword>
<dbReference type="CDD" id="cd00082">
    <property type="entry name" value="HisKA"/>
    <property type="match status" value="1"/>
</dbReference>
<dbReference type="InterPro" id="IPR003594">
    <property type="entry name" value="HATPase_dom"/>
</dbReference>
<evidence type="ECO:0000256" key="7">
    <source>
        <dbReference type="SAM" id="Phobius"/>
    </source>
</evidence>
<dbReference type="PANTHER" id="PTHR43047:SF64">
    <property type="entry name" value="HISTIDINE KINASE CONTAINING CHEY-HOMOLOGOUS RECEIVER DOMAIN AND PAS DOMAIN-RELATED"/>
    <property type="match status" value="1"/>
</dbReference>
<feature type="transmembrane region" description="Helical" evidence="7">
    <location>
        <begin position="59"/>
        <end position="80"/>
    </location>
</feature>
<evidence type="ECO:0000256" key="4">
    <source>
        <dbReference type="ARBA" id="ARBA00022679"/>
    </source>
</evidence>
<dbReference type="SUPFAM" id="SSF52172">
    <property type="entry name" value="CheY-like"/>
    <property type="match status" value="1"/>
</dbReference>
<feature type="transmembrane region" description="Helical" evidence="7">
    <location>
        <begin position="34"/>
        <end position="53"/>
    </location>
</feature>
<dbReference type="Gene3D" id="1.10.287.130">
    <property type="match status" value="1"/>
</dbReference>
<dbReference type="RefSeq" id="WP_211867455.1">
    <property type="nucleotide sequence ID" value="NZ_JAAEDI010000006.1"/>
</dbReference>
<keyword evidence="11" id="KW-1185">Reference proteome</keyword>
<dbReference type="InterPro" id="IPR004358">
    <property type="entry name" value="Sig_transdc_His_kin-like_C"/>
</dbReference>
<dbReference type="PRINTS" id="PR00344">
    <property type="entry name" value="BCTRLSENSOR"/>
</dbReference>
<dbReference type="InterPro" id="IPR011006">
    <property type="entry name" value="CheY-like_superfamily"/>
</dbReference>
<comment type="caution">
    <text evidence="10">The sequence shown here is derived from an EMBL/GenBank/DDBJ whole genome shotgun (WGS) entry which is preliminary data.</text>
</comment>
<dbReference type="Proteomes" id="UP000698752">
    <property type="component" value="Unassembled WGS sequence"/>
</dbReference>
<dbReference type="EC" id="2.7.13.3" evidence="2"/>
<dbReference type="CDD" id="cd17546">
    <property type="entry name" value="REC_hyHK_CKI1_RcsC-like"/>
    <property type="match status" value="1"/>
</dbReference>